<feature type="region of interest" description="Disordered" evidence="1">
    <location>
        <begin position="121"/>
        <end position="163"/>
    </location>
</feature>
<dbReference type="InParanoid" id="G2Q1H9"/>
<feature type="region of interest" description="Disordered" evidence="1">
    <location>
        <begin position="196"/>
        <end position="243"/>
    </location>
</feature>
<sequence>MNRVLSSLGCLVALREPRETTGKTTTRREAGGVSCTRDDSGTDVPYRILPHFHEETKAYLRGNTDVLDRLPAVKATALERANRSVPQMPLGTTEAQGNAGSARLRAATFARLRERWREARGGVLHASGATGQPTSRRRARGAAPSAAGLADHKPQSIESRNLNTATLVTPGRYPVYDGLRSSPPFAGAHSWKLYTGPCFDTQSPRKSKKKSSLENLESEIEQPSPRLELVTKARGDRKRGATR</sequence>
<gene>
    <name evidence="2" type="ORF">MYCTH_2123045</name>
</gene>
<reference evidence="2 3" key="1">
    <citation type="journal article" date="2011" name="Nat. Biotechnol.">
        <title>Comparative genomic analysis of the thermophilic biomass-degrading fungi Myceliophthora thermophila and Thielavia terrestris.</title>
        <authorList>
            <person name="Berka R.M."/>
            <person name="Grigoriev I.V."/>
            <person name="Otillar R."/>
            <person name="Salamov A."/>
            <person name="Grimwood J."/>
            <person name="Reid I."/>
            <person name="Ishmael N."/>
            <person name="John T."/>
            <person name="Darmond C."/>
            <person name="Moisan M.-C."/>
            <person name="Henrissat B."/>
            <person name="Coutinho P.M."/>
            <person name="Lombard V."/>
            <person name="Natvig D.O."/>
            <person name="Lindquist E."/>
            <person name="Schmutz J."/>
            <person name="Lucas S."/>
            <person name="Harris P."/>
            <person name="Powlowski J."/>
            <person name="Bellemare A."/>
            <person name="Taylor D."/>
            <person name="Butler G."/>
            <person name="de Vries R.P."/>
            <person name="Allijn I.E."/>
            <person name="van den Brink J."/>
            <person name="Ushinsky S."/>
            <person name="Storms R."/>
            <person name="Powell A.J."/>
            <person name="Paulsen I.T."/>
            <person name="Elbourne L.D.H."/>
            <person name="Baker S.E."/>
            <person name="Magnuson J."/>
            <person name="LaBoissiere S."/>
            <person name="Clutterbuck A.J."/>
            <person name="Martinez D."/>
            <person name="Wogulis M."/>
            <person name="de Leon A.L."/>
            <person name="Rey M.W."/>
            <person name="Tsang A."/>
        </authorList>
    </citation>
    <scope>NUCLEOTIDE SEQUENCE [LARGE SCALE GENOMIC DNA]</scope>
    <source>
        <strain evidence="3">ATCC 42464 / BCRC 31852 / DSM 1799</strain>
    </source>
</reference>
<organism evidence="2 3">
    <name type="scientific">Thermothelomyces thermophilus (strain ATCC 42464 / BCRC 31852 / DSM 1799)</name>
    <name type="common">Sporotrichum thermophile</name>
    <dbReference type="NCBI Taxonomy" id="573729"/>
    <lineage>
        <taxon>Eukaryota</taxon>
        <taxon>Fungi</taxon>
        <taxon>Dikarya</taxon>
        <taxon>Ascomycota</taxon>
        <taxon>Pezizomycotina</taxon>
        <taxon>Sordariomycetes</taxon>
        <taxon>Sordariomycetidae</taxon>
        <taxon>Sordariales</taxon>
        <taxon>Chaetomiaceae</taxon>
        <taxon>Thermothelomyces</taxon>
    </lineage>
</organism>
<accession>G2Q1H9</accession>
<dbReference type="AlphaFoldDB" id="G2Q1H9"/>
<dbReference type="KEGG" id="mtm:MYCTH_2123045"/>
<dbReference type="VEuPathDB" id="FungiDB:MYCTH_2123045"/>
<evidence type="ECO:0000256" key="1">
    <source>
        <dbReference type="SAM" id="MobiDB-lite"/>
    </source>
</evidence>
<keyword evidence="3" id="KW-1185">Reference proteome</keyword>
<proteinExistence type="predicted"/>
<dbReference type="EMBL" id="CP003002">
    <property type="protein sequence ID" value="AEO54169.1"/>
    <property type="molecule type" value="Genomic_DNA"/>
</dbReference>
<evidence type="ECO:0000313" key="2">
    <source>
        <dbReference type="EMBL" id="AEO54169.1"/>
    </source>
</evidence>
<protein>
    <submittedName>
        <fullName evidence="2">Uncharacterized protein</fullName>
    </submittedName>
</protein>
<dbReference type="RefSeq" id="XP_003659414.1">
    <property type="nucleotide sequence ID" value="XM_003659366.1"/>
</dbReference>
<dbReference type="HOGENOM" id="CLU_1143218_0_0_1"/>
<dbReference type="Proteomes" id="UP000007322">
    <property type="component" value="Chromosome 1"/>
</dbReference>
<name>G2Q1H9_THET4</name>
<feature type="region of interest" description="Disordered" evidence="1">
    <location>
        <begin position="17"/>
        <end position="37"/>
    </location>
</feature>
<dbReference type="GeneID" id="11505973"/>
<evidence type="ECO:0000313" key="3">
    <source>
        <dbReference type="Proteomes" id="UP000007322"/>
    </source>
</evidence>
<dbReference type="OrthoDB" id="4596596at2759"/>